<dbReference type="OrthoDB" id="5946974at2759"/>
<dbReference type="PANTHER" id="PTHR13580">
    <property type="entry name" value="TGF-BETA INDUCED APOPTOSIS PROTEIN"/>
    <property type="match status" value="1"/>
</dbReference>
<keyword evidence="7" id="KW-0804">Transcription</keyword>
<keyword evidence="5" id="KW-0238">DNA-binding</keyword>
<dbReference type="Gene3D" id="1.10.437.10">
    <property type="entry name" value="Blc2-like"/>
    <property type="match status" value="1"/>
</dbReference>
<protein>
    <recommendedName>
        <fullName evidence="10">Cysteine/serine-rich nuclear protein N-terminal domain-containing protein</fullName>
    </recommendedName>
</protein>
<evidence type="ECO:0000256" key="9">
    <source>
        <dbReference type="SAM" id="MobiDB-lite"/>
    </source>
</evidence>
<feature type="compositionally biased region" description="Polar residues" evidence="9">
    <location>
        <begin position="670"/>
        <end position="685"/>
    </location>
</feature>
<dbReference type="GO" id="GO:0005634">
    <property type="term" value="C:nucleus"/>
    <property type="evidence" value="ECO:0007669"/>
    <property type="project" value="UniProtKB-SubCell"/>
</dbReference>
<dbReference type="GO" id="GO:0006915">
    <property type="term" value="P:apoptotic process"/>
    <property type="evidence" value="ECO:0007669"/>
    <property type="project" value="UniProtKB-KW"/>
</dbReference>
<comment type="subcellular location">
    <subcellularLocation>
        <location evidence="1">Nucleus</location>
    </subcellularLocation>
</comment>
<dbReference type="GO" id="GO:0000981">
    <property type="term" value="F:DNA-binding transcription factor activity, RNA polymerase II-specific"/>
    <property type="evidence" value="ECO:0007669"/>
    <property type="project" value="TreeGrafter"/>
</dbReference>
<dbReference type="InterPro" id="IPR031972">
    <property type="entry name" value="CSRNP_N"/>
</dbReference>
<feature type="compositionally biased region" description="Polar residues" evidence="9">
    <location>
        <begin position="893"/>
        <end position="905"/>
    </location>
</feature>
<dbReference type="EMBL" id="CAJPEV010000843">
    <property type="protein sequence ID" value="CAG0889004.1"/>
    <property type="molecule type" value="Genomic_DNA"/>
</dbReference>
<feature type="compositionally biased region" description="Polar residues" evidence="9">
    <location>
        <begin position="174"/>
        <end position="184"/>
    </location>
</feature>
<feature type="region of interest" description="Disordered" evidence="9">
    <location>
        <begin position="101"/>
        <end position="184"/>
    </location>
</feature>
<keyword evidence="3" id="KW-0053">Apoptosis</keyword>
<evidence type="ECO:0000259" key="10">
    <source>
        <dbReference type="Pfam" id="PF16019"/>
    </source>
</evidence>
<dbReference type="GO" id="GO:0042981">
    <property type="term" value="P:regulation of apoptotic process"/>
    <property type="evidence" value="ECO:0007669"/>
    <property type="project" value="InterPro"/>
</dbReference>
<feature type="domain" description="Cysteine/serine-rich nuclear protein N-terminal" evidence="10">
    <location>
        <begin position="941"/>
        <end position="1144"/>
    </location>
</feature>
<evidence type="ECO:0000256" key="3">
    <source>
        <dbReference type="ARBA" id="ARBA00022703"/>
    </source>
</evidence>
<dbReference type="PRINTS" id="PR02031">
    <property type="entry name" value="CYSSERRICHNP"/>
</dbReference>
<evidence type="ECO:0000256" key="6">
    <source>
        <dbReference type="ARBA" id="ARBA00023159"/>
    </source>
</evidence>
<feature type="region of interest" description="Disordered" evidence="9">
    <location>
        <begin position="1007"/>
        <end position="1028"/>
    </location>
</feature>
<feature type="compositionally biased region" description="Basic and acidic residues" evidence="9">
    <location>
        <begin position="1159"/>
        <end position="1180"/>
    </location>
</feature>
<keyword evidence="4" id="KW-0805">Transcription regulation</keyword>
<feature type="compositionally biased region" description="Low complexity" evidence="9">
    <location>
        <begin position="876"/>
        <end position="892"/>
    </location>
</feature>
<accession>A0A7R8XCN1</accession>
<feature type="region of interest" description="Disordered" evidence="9">
    <location>
        <begin position="771"/>
        <end position="810"/>
    </location>
</feature>
<dbReference type="InterPro" id="IPR023260">
    <property type="entry name" value="Cys/Ser-rich_nuc_prot"/>
</dbReference>
<dbReference type="Pfam" id="PF16019">
    <property type="entry name" value="CSRNP_N"/>
    <property type="match status" value="1"/>
</dbReference>
<evidence type="ECO:0000313" key="11">
    <source>
        <dbReference type="EMBL" id="CAD7245382.1"/>
    </source>
</evidence>
<feature type="region of interest" description="Disordered" evidence="9">
    <location>
        <begin position="1150"/>
        <end position="1182"/>
    </location>
</feature>
<proteinExistence type="inferred from homology"/>
<evidence type="ECO:0000256" key="5">
    <source>
        <dbReference type="ARBA" id="ARBA00023125"/>
    </source>
</evidence>
<dbReference type="Proteomes" id="UP000677054">
    <property type="component" value="Unassembled WGS sequence"/>
</dbReference>
<evidence type="ECO:0000256" key="1">
    <source>
        <dbReference type="ARBA" id="ARBA00004123"/>
    </source>
</evidence>
<keyword evidence="8" id="KW-0539">Nucleus</keyword>
<evidence type="ECO:0000256" key="2">
    <source>
        <dbReference type="ARBA" id="ARBA00008548"/>
    </source>
</evidence>
<feature type="compositionally biased region" description="Basic and acidic residues" evidence="9">
    <location>
        <begin position="107"/>
        <end position="126"/>
    </location>
</feature>
<feature type="compositionally biased region" description="Basic and acidic residues" evidence="9">
    <location>
        <begin position="1007"/>
        <end position="1021"/>
    </location>
</feature>
<organism evidence="11">
    <name type="scientific">Darwinula stevensoni</name>
    <dbReference type="NCBI Taxonomy" id="69355"/>
    <lineage>
        <taxon>Eukaryota</taxon>
        <taxon>Metazoa</taxon>
        <taxon>Ecdysozoa</taxon>
        <taxon>Arthropoda</taxon>
        <taxon>Crustacea</taxon>
        <taxon>Oligostraca</taxon>
        <taxon>Ostracoda</taxon>
        <taxon>Podocopa</taxon>
        <taxon>Podocopida</taxon>
        <taxon>Darwinulocopina</taxon>
        <taxon>Darwinuloidea</taxon>
        <taxon>Darwinulidae</taxon>
        <taxon>Darwinula</taxon>
    </lineage>
</organism>
<dbReference type="EMBL" id="LR900360">
    <property type="protein sequence ID" value="CAD7245382.1"/>
    <property type="molecule type" value="Genomic_DNA"/>
</dbReference>
<reference evidence="11" key="1">
    <citation type="submission" date="2020-11" db="EMBL/GenBank/DDBJ databases">
        <authorList>
            <person name="Tran Van P."/>
        </authorList>
    </citation>
    <scope>NUCLEOTIDE SEQUENCE</scope>
</reference>
<name>A0A7R8XCN1_9CRUS</name>
<evidence type="ECO:0000256" key="8">
    <source>
        <dbReference type="ARBA" id="ARBA00023242"/>
    </source>
</evidence>
<comment type="similarity">
    <text evidence="2">Belongs to the AXUD1 family.</text>
</comment>
<feature type="compositionally biased region" description="Polar residues" evidence="9">
    <location>
        <begin position="151"/>
        <end position="165"/>
    </location>
</feature>
<keyword evidence="12" id="KW-1185">Reference proteome</keyword>
<evidence type="ECO:0000256" key="4">
    <source>
        <dbReference type="ARBA" id="ARBA00023015"/>
    </source>
</evidence>
<evidence type="ECO:0000256" key="7">
    <source>
        <dbReference type="ARBA" id="ARBA00023163"/>
    </source>
</evidence>
<dbReference type="GO" id="GO:0043565">
    <property type="term" value="F:sequence-specific DNA binding"/>
    <property type="evidence" value="ECO:0007669"/>
    <property type="project" value="TreeGrafter"/>
</dbReference>
<feature type="region of interest" description="Disordered" evidence="9">
    <location>
        <begin position="656"/>
        <end position="693"/>
    </location>
</feature>
<keyword evidence="6" id="KW-0010">Activator</keyword>
<dbReference type="InterPro" id="IPR036834">
    <property type="entry name" value="Bcl-2-like_sf"/>
</dbReference>
<feature type="region of interest" description="Disordered" evidence="9">
    <location>
        <begin position="344"/>
        <end position="369"/>
    </location>
</feature>
<feature type="region of interest" description="Disordered" evidence="9">
    <location>
        <begin position="866"/>
        <end position="943"/>
    </location>
</feature>
<dbReference type="PANTHER" id="PTHR13580:SF9">
    <property type="entry name" value="AXIN1 UP-REGULATED 1, ISOFORM A"/>
    <property type="match status" value="1"/>
</dbReference>
<sequence>MLIAFALDNDLRRPRSLDAHPYRVNYITEEVIISIREETFLCPAFLQRRSVEAVAITTDVIILFQHQSLLLANGMDGVLFFIAALYELKDTAMGKRLRECVTPTRDSSQERRGRTAEDCSEGRGDSIDPYVNGGARPRYVDSSLRDRRLTRATQPGDNSSENTIANGLPPQPSPMTRLTLGNSQESQSNIFRFPTWSSAESPSQTMEEGQELLENFIHEEIHRHGLIEPDCPSPEFHGRRPGVPGEYSQPGWQEVGNELRVLAERFSQCEERQRILQRAESVDISSLKEESFFELLEELFQAAVIGTVTVMSSLVKQCVLTGIAILVAYGFYSAFWKKKEEMEEHSRVPIRDPSGPDESEVNARAESNPDVPAMPAQVYGLDLSACGDSVCVRMNADMNPPSSSDTEPFLSMNPDTGTECSTSTSVECMHFGTVAVSAGLSSSDTVAEQSLLNLNAITSTTNGESSVVNVSVPNAFPEPPSCSESSGFSSELKADDTSSISSMSAYTSISNQPSDYIVTSDELPSSDLLVSNVSNELQQHRRANEFSAEGMMDKDISNTSEIFPYGVATTDTGNECAATSSELSSLSALVSSAPNEPASHNESDGFSSAPLLAEIEPNLDGVSSLSAVATGASSEYSPDNTMSTCPLDTNAHVRNESLLPGSSGMCHPQPASSESMPKTDSNSDLADNMRIPDFSSSFGPNRFVCSVDHDATGEGAQVVDDNEAKPIQDECSTSLDTSAECRQDSNDGEVTSSIDIQYSNDYVDACYAPNSSSSYSEGGVQNDNEASACSTEATGSNESDQNVTQHQLQHEWSNAVRVEVSSSSDMRMVSHLREAIFRELRQTTVEEPEAAVEGARTQSSCVYSEMPCDTTDLHEPSSSSDTESYSDTYSTPVQSPGLQLLQPGTSYHHIHDETKQPVRSSLKRRIEEDPDEDSTPTPPKQRKTLAFNDVTVYYFPRTQGFTCVPSQGGSTLGMTLQHFHSEQLSLGEHETAQKRLHKAMLMELKAQDRRMSRSEDSHSEEELSDVSDSDVEVDSYMFLQPVSTRQRRALLRASGVRKIDALETDECRNIRVSREFCGCQCKVFCRPETCLCAISGIKCQVDRQNFPCGCTREGCENPHGRVEFNAHRVRSHLVQTLMRLEMERKQTEALSLMQQADTQRQDHQEQLDQDQHHHQVHQEHQQWLQRNFQMQNYGNREKPSNEGESSEASTYNGLQYLPHSSTNTEYSGTYTTNPQEVVMSPYFGVRIPGFSHNTGDIPTFPSYHLPVHALTYVRDPSCPFHSIYLNPNAGSSASSSGFEPPRYLEAPSSEPANDGGVEAKKSDEEPIESSESSQMSDEGGGGNEDFGQIIKKSMVETVSA</sequence>
<gene>
    <name evidence="11" type="ORF">DSTB1V02_LOCUS5255</name>
</gene>
<evidence type="ECO:0000313" key="12">
    <source>
        <dbReference type="Proteomes" id="UP000677054"/>
    </source>
</evidence>
<feature type="region of interest" description="Disordered" evidence="9">
    <location>
        <begin position="1290"/>
        <end position="1360"/>
    </location>
</feature>